<dbReference type="SUPFAM" id="SSF53474">
    <property type="entry name" value="alpha/beta-Hydrolases"/>
    <property type="match status" value="1"/>
</dbReference>
<evidence type="ECO:0000313" key="5">
    <source>
        <dbReference type="Proteomes" id="UP000029409"/>
    </source>
</evidence>
<feature type="domain" description="Phospholipase/carboxylesterase/thioesterase" evidence="3">
    <location>
        <begin position="27"/>
        <end position="208"/>
    </location>
</feature>
<evidence type="ECO:0000313" key="4">
    <source>
        <dbReference type="EMBL" id="AIQ12766.1"/>
    </source>
</evidence>
<name>A0A089HLC0_PAEDU</name>
<dbReference type="Proteomes" id="UP000029409">
    <property type="component" value="Chromosome"/>
</dbReference>
<dbReference type="KEGG" id="pdu:PDUR_13250"/>
<dbReference type="AlphaFoldDB" id="A0A089HLC0"/>
<protein>
    <submittedName>
        <fullName evidence="4">Esterase</fullName>
    </submittedName>
</protein>
<keyword evidence="5" id="KW-1185">Reference proteome</keyword>
<proteinExistence type="inferred from homology"/>
<evidence type="ECO:0000259" key="3">
    <source>
        <dbReference type="Pfam" id="PF02230"/>
    </source>
</evidence>
<dbReference type="InterPro" id="IPR003140">
    <property type="entry name" value="PLipase/COase/thioEstase"/>
</dbReference>
<evidence type="ECO:0000256" key="2">
    <source>
        <dbReference type="ARBA" id="ARBA00022801"/>
    </source>
</evidence>
<dbReference type="STRING" id="44251.PDUR_13250"/>
<sequence length="219" mass="24757">MDIPYEYSVVLPDGYKEGERYPVLFALHGKGSNEQDLLGLAAPLKSKFILIGIRGDLPLGQGYQYYELRSLGKPIREMFDRAVVRLEAFIEYATEKYAVDPARRYVLGFSQGAILAMTLALTMGDRIKGIVALNGYIPDFVKKEYPHRSVMNMSIFISHGEFDPVFPVLIGYETANYFKNLNDRVVFKTYPSGHEVTGSNRQELLSFLLEDSLGTHVKE</sequence>
<dbReference type="Pfam" id="PF02230">
    <property type="entry name" value="Abhydrolase_2"/>
    <property type="match status" value="1"/>
</dbReference>
<evidence type="ECO:0000256" key="1">
    <source>
        <dbReference type="ARBA" id="ARBA00006499"/>
    </source>
</evidence>
<reference evidence="4 5" key="1">
    <citation type="submission" date="2014-08" db="EMBL/GenBank/DDBJ databases">
        <title>Comparative genomics of the Paenibacillus odorifer group.</title>
        <authorList>
            <person name="den Bakker H.C."/>
            <person name="Tsai Y.-C."/>
            <person name="Martin N."/>
            <person name="Korlach J."/>
            <person name="Wiedmann M."/>
        </authorList>
    </citation>
    <scope>NUCLEOTIDE SEQUENCE [LARGE SCALE GENOMIC DNA]</scope>
    <source>
        <strain evidence="4 5">DSM 1735</strain>
    </source>
</reference>
<dbReference type="EMBL" id="CP009288">
    <property type="protein sequence ID" value="AIQ12766.1"/>
    <property type="molecule type" value="Genomic_DNA"/>
</dbReference>
<keyword evidence="2" id="KW-0378">Hydrolase</keyword>
<dbReference type="RefSeq" id="WP_042206599.1">
    <property type="nucleotide sequence ID" value="NZ_CP009288.1"/>
</dbReference>
<accession>A0A089HLC0</accession>
<dbReference type="InterPro" id="IPR050565">
    <property type="entry name" value="LYPA1-2/EST-like"/>
</dbReference>
<dbReference type="Gene3D" id="3.40.50.1820">
    <property type="entry name" value="alpha/beta hydrolase"/>
    <property type="match status" value="1"/>
</dbReference>
<dbReference type="GO" id="GO:0016787">
    <property type="term" value="F:hydrolase activity"/>
    <property type="evidence" value="ECO:0007669"/>
    <property type="project" value="UniProtKB-KW"/>
</dbReference>
<gene>
    <name evidence="4" type="ORF">PDUR_13250</name>
</gene>
<dbReference type="OrthoDB" id="9795555at2"/>
<dbReference type="PANTHER" id="PTHR10655">
    <property type="entry name" value="LYSOPHOSPHOLIPASE-RELATED"/>
    <property type="match status" value="1"/>
</dbReference>
<dbReference type="PANTHER" id="PTHR10655:SF17">
    <property type="entry name" value="LYSOPHOSPHOLIPASE-LIKE PROTEIN 1"/>
    <property type="match status" value="1"/>
</dbReference>
<comment type="similarity">
    <text evidence="1">Belongs to the AB hydrolase superfamily. AB hydrolase 2 family.</text>
</comment>
<dbReference type="InterPro" id="IPR029058">
    <property type="entry name" value="AB_hydrolase_fold"/>
</dbReference>
<dbReference type="eggNOG" id="COG0400">
    <property type="taxonomic scope" value="Bacteria"/>
</dbReference>
<organism evidence="4 5">
    <name type="scientific">Paenibacillus durus</name>
    <name type="common">Paenibacillus azotofixans</name>
    <dbReference type="NCBI Taxonomy" id="44251"/>
    <lineage>
        <taxon>Bacteria</taxon>
        <taxon>Bacillati</taxon>
        <taxon>Bacillota</taxon>
        <taxon>Bacilli</taxon>
        <taxon>Bacillales</taxon>
        <taxon>Paenibacillaceae</taxon>
        <taxon>Paenibacillus</taxon>
    </lineage>
</organism>